<evidence type="ECO:0000256" key="7">
    <source>
        <dbReference type="SAM" id="MobiDB-lite"/>
    </source>
</evidence>
<keyword evidence="5 6" id="KW-0413">Isomerase</keyword>
<evidence type="ECO:0000259" key="9">
    <source>
        <dbReference type="PROSITE" id="PS50198"/>
    </source>
</evidence>
<evidence type="ECO:0000313" key="10">
    <source>
        <dbReference type="EMBL" id="NBD28059.1"/>
    </source>
</evidence>
<dbReference type="InterPro" id="IPR046357">
    <property type="entry name" value="PPIase_dom_sf"/>
</dbReference>
<name>A0ABW9XZA1_9BACL</name>
<evidence type="ECO:0000256" key="1">
    <source>
        <dbReference type="ARBA" id="ARBA00000971"/>
    </source>
</evidence>
<comment type="catalytic activity">
    <reaction evidence="1">
        <text>[protein]-peptidylproline (omega=180) = [protein]-peptidylproline (omega=0)</text>
        <dbReference type="Rhea" id="RHEA:16237"/>
        <dbReference type="Rhea" id="RHEA-COMP:10747"/>
        <dbReference type="Rhea" id="RHEA-COMP:10748"/>
        <dbReference type="ChEBI" id="CHEBI:83833"/>
        <dbReference type="ChEBI" id="CHEBI:83834"/>
        <dbReference type="EC" id="5.2.1.8"/>
    </reaction>
</comment>
<gene>
    <name evidence="10" type="ORF">GT019_29695</name>
</gene>
<feature type="transmembrane region" description="Helical" evidence="8">
    <location>
        <begin position="7"/>
        <end position="30"/>
    </location>
</feature>
<protein>
    <recommendedName>
        <fullName evidence="2">peptidylprolyl isomerase</fullName>
        <ecNumber evidence="2">5.2.1.8</ecNumber>
    </recommendedName>
</protein>
<evidence type="ECO:0000313" key="11">
    <source>
        <dbReference type="Proteomes" id="UP000665561"/>
    </source>
</evidence>
<dbReference type="PANTHER" id="PTHR47245">
    <property type="entry name" value="PEPTIDYLPROLYL ISOMERASE"/>
    <property type="match status" value="1"/>
</dbReference>
<comment type="caution">
    <text evidence="10">The sequence shown here is derived from an EMBL/GenBank/DDBJ whole genome shotgun (WGS) entry which is preliminary data.</text>
</comment>
<dbReference type="SUPFAM" id="SSF54534">
    <property type="entry name" value="FKBP-like"/>
    <property type="match status" value="1"/>
</dbReference>
<dbReference type="Pfam" id="PF00639">
    <property type="entry name" value="Rotamase"/>
    <property type="match status" value="1"/>
</dbReference>
<accession>A0ABW9XZA1</accession>
<dbReference type="InterPro" id="IPR000297">
    <property type="entry name" value="PPIase_PpiC"/>
</dbReference>
<evidence type="ECO:0000256" key="8">
    <source>
        <dbReference type="SAM" id="Phobius"/>
    </source>
</evidence>
<dbReference type="PANTHER" id="PTHR47245:SF1">
    <property type="entry name" value="FOLDASE PROTEIN PRSA"/>
    <property type="match status" value="1"/>
</dbReference>
<dbReference type="Gene3D" id="3.10.50.40">
    <property type="match status" value="1"/>
</dbReference>
<evidence type="ECO:0000256" key="5">
    <source>
        <dbReference type="ARBA" id="ARBA00023235"/>
    </source>
</evidence>
<keyword evidence="8" id="KW-0472">Membrane</keyword>
<evidence type="ECO:0000256" key="2">
    <source>
        <dbReference type="ARBA" id="ARBA00013194"/>
    </source>
</evidence>
<dbReference type="SUPFAM" id="SSF109998">
    <property type="entry name" value="Triger factor/SurA peptide-binding domain-like"/>
    <property type="match status" value="1"/>
</dbReference>
<dbReference type="InterPro" id="IPR027304">
    <property type="entry name" value="Trigger_fact/SurA_dom_sf"/>
</dbReference>
<organism evidence="10 11">
    <name type="scientific">Paenibacillus glycinis</name>
    <dbReference type="NCBI Taxonomy" id="2697035"/>
    <lineage>
        <taxon>Bacteria</taxon>
        <taxon>Bacillati</taxon>
        <taxon>Bacillota</taxon>
        <taxon>Bacilli</taxon>
        <taxon>Bacillales</taxon>
        <taxon>Paenibacillaceae</taxon>
        <taxon>Paenibacillus</taxon>
    </lineage>
</organism>
<dbReference type="PROSITE" id="PS50198">
    <property type="entry name" value="PPIC_PPIASE_2"/>
    <property type="match status" value="1"/>
</dbReference>
<reference evidence="10 11" key="1">
    <citation type="submission" date="2020-01" db="EMBL/GenBank/DDBJ databases">
        <title>Paenibacillus soybeanensis sp. nov. isolated from the nodules of soybean (Glycine max(L.) Merr).</title>
        <authorList>
            <person name="Wang H."/>
        </authorList>
    </citation>
    <scope>NUCLEOTIDE SEQUENCE [LARGE SCALE GENOMIC DNA]</scope>
    <source>
        <strain evidence="10 11">T1</strain>
    </source>
</reference>
<keyword evidence="3" id="KW-0732">Signal</keyword>
<evidence type="ECO:0000256" key="3">
    <source>
        <dbReference type="ARBA" id="ARBA00022729"/>
    </source>
</evidence>
<dbReference type="EMBL" id="JAAAMV010000035">
    <property type="protein sequence ID" value="NBD28059.1"/>
    <property type="molecule type" value="Genomic_DNA"/>
</dbReference>
<sequence>MRKDRVLKYIVVLQALCLIILAFIVVYRVLLPPKSTPQVPSGDAQDHNDAPAEEPEPVAAKVGGEPITVKELNDQLRLQYGDGVLRTLMVHAAIRMDAQAYGLQVTATELNEELASAMEGYDGEEQYFAAMRDQLGLTPDEIREDAKYRLLLEKIAVRTADVSEAEEDAYIADNEREFAARTQLRISWILSKTEKDADDVLQKLADGEDFALMAKTYSIDADTADDGGDLGYIDADDPLADQAMLEAANKLSVGETTGPIPVDGGQAVIRLTEKQTDEQLDQEQMHDRARKEIAMEKLNGQRAIEDSLLAKYNAVVIQ</sequence>
<dbReference type="InterPro" id="IPR050245">
    <property type="entry name" value="PrsA_foldase"/>
</dbReference>
<evidence type="ECO:0000256" key="4">
    <source>
        <dbReference type="ARBA" id="ARBA00023110"/>
    </source>
</evidence>
<keyword evidence="8" id="KW-0812">Transmembrane</keyword>
<keyword evidence="8" id="KW-1133">Transmembrane helix</keyword>
<proteinExistence type="predicted"/>
<dbReference type="EC" id="5.2.1.8" evidence="2"/>
<feature type="region of interest" description="Disordered" evidence="7">
    <location>
        <begin position="37"/>
        <end position="64"/>
    </location>
</feature>
<dbReference type="RefSeq" id="WP_161747080.1">
    <property type="nucleotide sequence ID" value="NZ_JAAAMV010000035.1"/>
</dbReference>
<evidence type="ECO:0000256" key="6">
    <source>
        <dbReference type="PROSITE-ProRule" id="PRU00278"/>
    </source>
</evidence>
<keyword evidence="11" id="KW-1185">Reference proteome</keyword>
<dbReference type="Proteomes" id="UP000665561">
    <property type="component" value="Unassembled WGS sequence"/>
</dbReference>
<feature type="domain" description="PpiC" evidence="9">
    <location>
        <begin position="181"/>
        <end position="273"/>
    </location>
</feature>
<keyword evidence="4 6" id="KW-0697">Rotamase</keyword>